<dbReference type="EMBL" id="MBFU01000053">
    <property type="protein sequence ID" value="PWA02811.1"/>
    <property type="molecule type" value="Genomic_DNA"/>
</dbReference>
<proteinExistence type="predicted"/>
<dbReference type="InterPro" id="IPR050869">
    <property type="entry name" value="H3K4_H4K5_MeTrfase"/>
</dbReference>
<keyword evidence="1" id="KW-0479">Metal-binding</keyword>
<keyword evidence="3" id="KW-0862">Zinc</keyword>
<dbReference type="SUPFAM" id="SSF144232">
    <property type="entry name" value="HIT/MYND zinc finger-like"/>
    <property type="match status" value="1"/>
</dbReference>
<dbReference type="SUPFAM" id="SSF82199">
    <property type="entry name" value="SET domain"/>
    <property type="match status" value="1"/>
</dbReference>
<dbReference type="GO" id="GO:0008270">
    <property type="term" value="F:zinc ion binding"/>
    <property type="evidence" value="ECO:0007669"/>
    <property type="project" value="UniProtKB-KW"/>
</dbReference>
<comment type="caution">
    <text evidence="7">The sequence shown here is derived from an EMBL/GenBank/DDBJ whole genome shotgun (WGS) entry which is preliminary data.</text>
</comment>
<dbReference type="PANTHER" id="PTHR12197">
    <property type="entry name" value="HISTONE-LYSINE N-METHYLTRANSFERASE SMYD"/>
    <property type="match status" value="1"/>
</dbReference>
<dbReference type="Gene3D" id="1.10.220.160">
    <property type="match status" value="1"/>
</dbReference>
<evidence type="ECO:0000256" key="3">
    <source>
        <dbReference type="ARBA" id="ARBA00022833"/>
    </source>
</evidence>
<reference evidence="7 8" key="1">
    <citation type="journal article" date="2018" name="MBio">
        <title>Comparative Genomics Reveals the Core Gene Toolbox for the Fungus-Insect Symbiosis.</title>
        <authorList>
            <person name="Wang Y."/>
            <person name="Stata M."/>
            <person name="Wang W."/>
            <person name="Stajich J.E."/>
            <person name="White M.M."/>
            <person name="Moncalvo J.M."/>
        </authorList>
    </citation>
    <scope>NUCLEOTIDE SEQUENCE [LARGE SCALE GENOMIC DNA]</scope>
    <source>
        <strain evidence="7 8">AUS-126-30</strain>
    </source>
</reference>
<protein>
    <recommendedName>
        <fullName evidence="6">MYND-type domain-containing protein</fullName>
    </recommendedName>
</protein>
<evidence type="ECO:0000313" key="7">
    <source>
        <dbReference type="EMBL" id="PWA02811.1"/>
    </source>
</evidence>
<dbReference type="PROSITE" id="PS50865">
    <property type="entry name" value="ZF_MYND_2"/>
    <property type="match status" value="1"/>
</dbReference>
<dbReference type="CDD" id="cd20071">
    <property type="entry name" value="SET_SMYD"/>
    <property type="match status" value="1"/>
</dbReference>
<name>A0A2U1JCJ6_SMIAN</name>
<evidence type="ECO:0000313" key="8">
    <source>
        <dbReference type="Proteomes" id="UP000245591"/>
    </source>
</evidence>
<dbReference type="AlphaFoldDB" id="A0A2U1JCJ6"/>
<evidence type="ECO:0000259" key="6">
    <source>
        <dbReference type="PROSITE" id="PS50865"/>
    </source>
</evidence>
<dbReference type="Gene3D" id="2.170.270.10">
    <property type="entry name" value="SET domain"/>
    <property type="match status" value="1"/>
</dbReference>
<keyword evidence="8" id="KW-1185">Reference proteome</keyword>
<organism evidence="7 8">
    <name type="scientific">Smittium angustum</name>
    <dbReference type="NCBI Taxonomy" id="133377"/>
    <lineage>
        <taxon>Eukaryota</taxon>
        <taxon>Fungi</taxon>
        <taxon>Fungi incertae sedis</taxon>
        <taxon>Zoopagomycota</taxon>
        <taxon>Kickxellomycotina</taxon>
        <taxon>Harpellomycetes</taxon>
        <taxon>Harpellales</taxon>
        <taxon>Legeriomycetaceae</taxon>
        <taxon>Smittium</taxon>
    </lineage>
</organism>
<evidence type="ECO:0000256" key="5">
    <source>
        <dbReference type="SAM" id="MobiDB-lite"/>
    </source>
</evidence>
<dbReference type="PANTHER" id="PTHR12197:SF282">
    <property type="entry name" value="SET DOMAIN-CONTAINING PROTEIN"/>
    <property type="match status" value="1"/>
</dbReference>
<feature type="region of interest" description="Disordered" evidence="5">
    <location>
        <begin position="697"/>
        <end position="717"/>
    </location>
</feature>
<evidence type="ECO:0000256" key="1">
    <source>
        <dbReference type="ARBA" id="ARBA00022723"/>
    </source>
</evidence>
<dbReference type="Proteomes" id="UP000245591">
    <property type="component" value="Unassembled WGS sequence"/>
</dbReference>
<evidence type="ECO:0000256" key="2">
    <source>
        <dbReference type="ARBA" id="ARBA00022771"/>
    </source>
</evidence>
<evidence type="ECO:0000256" key="4">
    <source>
        <dbReference type="PROSITE-ProRule" id="PRU00134"/>
    </source>
</evidence>
<dbReference type="InterPro" id="IPR046341">
    <property type="entry name" value="SET_dom_sf"/>
</dbReference>
<dbReference type="InterPro" id="IPR002893">
    <property type="entry name" value="Znf_MYND"/>
</dbReference>
<feature type="domain" description="MYND-type" evidence="6">
    <location>
        <begin position="91"/>
        <end position="155"/>
    </location>
</feature>
<accession>A0A2U1JCJ6</accession>
<sequence>MVYSKYEKALKTAKLSRTQSFDESSLTESRSKKLRELNSRVDSGALPISLKYSNAKKTHLVSKVDIEPGTIVFIEKSPCWVPAFQNLTDNCFSCLKKITINTEKAIVEDDFTSDGFIEKKNIKNESPQTCLKCKIPQYCNKDCQEKNKILHSTECKFLDRLWKTKRNDVINIDRFRVFFRCLMNTILQKYQSNDKYGALNINEKGITLLDGKYPSPLETLKYIHVDLERYDRYWHKEVDLELATLYSEIPSTYRIPLEDSKKLMSIIETYSIKFGENSNISEKGAIGMFPLSTLYFKQSCVPNCVYYGDNSGILYFRSTTKIKAGTTLTVSHINHYQTREARQKELYLKYQYWCSCLRCGEPMETSSDKLISGVGCVKCFKGVMYLPSKKKQKSLKITNSYLKKDISSFKNFSENLNLISEFKANEIRPGISIYEKSRTLAESLYKEDIHVNMFDDCNCAIIKDNSSGSGIFGNSIKSEKENQREIDNDTQECKYNHMEIPIKNLMVCDTCENIATKSSTESILKVCNQLLKNGIDAYRATDLNLAISKFSIIISCFEKQKIISKFNTIILEAYQLLEKCCNLKGDMIRAFYYQKEVVKLYENSGVLPRISLDMLAARIKLIESYILFTSTIKSKKLEFSNYLLKKYGNIVKENFEKAQTEIKIIFGEKSFLRKHLETLKLFANNNNRYLNNKENTEFKKESKSNENQNQKNDDSEKKVIIYKNNPFRDLFQKNVIQQNTKIKNLVFQPRKK</sequence>
<keyword evidence="2 4" id="KW-0863">Zinc-finger</keyword>
<gene>
    <name evidence="7" type="ORF">BB558_001022</name>
</gene>
<dbReference type="Gene3D" id="6.10.140.2220">
    <property type="match status" value="1"/>
</dbReference>